<feature type="non-terminal residue" evidence="2">
    <location>
        <position position="101"/>
    </location>
</feature>
<gene>
    <name evidence="2" type="ORF">GPM918_LOCUS39784</name>
    <name evidence="3" type="ORF">SRO942_LOCUS40686</name>
</gene>
<name>A0A815XTH3_9BILA</name>
<dbReference type="EMBL" id="CAJNOQ010028407">
    <property type="protein sequence ID" value="CAF1561339.1"/>
    <property type="molecule type" value="Genomic_DNA"/>
</dbReference>
<accession>A0A815XTH3</accession>
<evidence type="ECO:0000313" key="2">
    <source>
        <dbReference type="EMBL" id="CAF1561339.1"/>
    </source>
</evidence>
<proteinExistence type="predicted"/>
<keyword evidence="4" id="KW-1185">Reference proteome</keyword>
<sequence>NALQAYSDEQTPQQITTTPRPEHGVNCDKQETLQHFLKQTYESIDSHLPRLFIILPDKKKSDFKSKIPQFRLYFMCECSTNGTDLHLALHDGYIIRQSEQF</sequence>
<evidence type="ECO:0000313" key="3">
    <source>
        <dbReference type="EMBL" id="CAF4422843.1"/>
    </source>
</evidence>
<reference evidence="2" key="1">
    <citation type="submission" date="2021-02" db="EMBL/GenBank/DDBJ databases">
        <authorList>
            <person name="Nowell W R."/>
        </authorList>
    </citation>
    <scope>NUCLEOTIDE SEQUENCE</scope>
</reference>
<dbReference type="EMBL" id="CAJOBC010094163">
    <property type="protein sequence ID" value="CAF4422843.1"/>
    <property type="molecule type" value="Genomic_DNA"/>
</dbReference>
<comment type="caution">
    <text evidence="2">The sequence shown here is derived from an EMBL/GenBank/DDBJ whole genome shotgun (WGS) entry which is preliminary data.</text>
</comment>
<dbReference type="AlphaFoldDB" id="A0A815XTH3"/>
<evidence type="ECO:0000256" key="1">
    <source>
        <dbReference type="SAM" id="MobiDB-lite"/>
    </source>
</evidence>
<organism evidence="2 4">
    <name type="scientific">Didymodactylos carnosus</name>
    <dbReference type="NCBI Taxonomy" id="1234261"/>
    <lineage>
        <taxon>Eukaryota</taxon>
        <taxon>Metazoa</taxon>
        <taxon>Spiralia</taxon>
        <taxon>Gnathifera</taxon>
        <taxon>Rotifera</taxon>
        <taxon>Eurotatoria</taxon>
        <taxon>Bdelloidea</taxon>
        <taxon>Philodinida</taxon>
        <taxon>Philodinidae</taxon>
        <taxon>Didymodactylos</taxon>
    </lineage>
</organism>
<dbReference type="OrthoDB" id="2444617at2759"/>
<protein>
    <submittedName>
        <fullName evidence="2">Uncharacterized protein</fullName>
    </submittedName>
</protein>
<feature type="compositionally biased region" description="Low complexity" evidence="1">
    <location>
        <begin position="10"/>
        <end position="19"/>
    </location>
</feature>
<feature type="region of interest" description="Disordered" evidence="1">
    <location>
        <begin position="1"/>
        <end position="26"/>
    </location>
</feature>
<dbReference type="Proteomes" id="UP000681722">
    <property type="component" value="Unassembled WGS sequence"/>
</dbReference>
<feature type="non-terminal residue" evidence="2">
    <location>
        <position position="1"/>
    </location>
</feature>
<evidence type="ECO:0000313" key="4">
    <source>
        <dbReference type="Proteomes" id="UP000663829"/>
    </source>
</evidence>
<dbReference type="Proteomes" id="UP000663829">
    <property type="component" value="Unassembled WGS sequence"/>
</dbReference>